<dbReference type="GeneTree" id="ENSGT00940000155538"/>
<proteinExistence type="predicted"/>
<feature type="compositionally biased region" description="Polar residues" evidence="17">
    <location>
        <begin position="196"/>
        <end position="215"/>
    </location>
</feature>
<feature type="domain" description="PDZ" evidence="19">
    <location>
        <begin position="501"/>
        <end position="589"/>
    </location>
</feature>
<keyword evidence="2" id="KW-0217">Developmental protein</keyword>
<dbReference type="AlphaFoldDB" id="A0A8C6B7K0"/>
<dbReference type="GO" id="GO:0051015">
    <property type="term" value="F:actin filament binding"/>
    <property type="evidence" value="ECO:0007669"/>
    <property type="project" value="TreeGrafter"/>
</dbReference>
<feature type="domain" description="SAM" evidence="18">
    <location>
        <begin position="985"/>
        <end position="1048"/>
    </location>
</feature>
<keyword evidence="9" id="KW-0009">Actin-binding</keyword>
<dbReference type="Gene3D" id="1.10.150.50">
    <property type="entry name" value="Transcription Factor, Ets-1"/>
    <property type="match status" value="1"/>
</dbReference>
<keyword evidence="21" id="KW-1185">Reference proteome</keyword>
<dbReference type="GO" id="GO:0030425">
    <property type="term" value="C:dendrite"/>
    <property type="evidence" value="ECO:0007669"/>
    <property type="project" value="TreeGrafter"/>
</dbReference>
<sequence length="1094" mass="122899">MLKTESSGERTTLRSASPHRNAYRTEFQALKSTFDKPKSDGEQKTKEGEGSQQSRGRKYGSNVNRIKNLFMQMGMEPSENAAVIAKTRGKGGSSSPQRRMKPKEFLEKTDGSVVKLESSVSERISRFDTMYDGPSYSKFTETRKMFERSVHESGQNNRYSPKKEKTGGSEPQDEWGGSKSNRGSTDSLDSLSSRTEAVSPTVSQLSAVLENTDSPSAIISEKAENSAYSVTGHYPLNLPSVTVTNLDTFGHLKDSNSWSPPSKHSDDAEDAQKSNTTPVLEVASKSTSLASVPSEEAQQSKEAEDSTSNQETPDRIDRDIPEEPCAENKAVTEPEIPSPQNEDAEAHLVGSEAAMQQKKELAGGDFTSADASRFSCGREVFEDSNNFGSSHVYMHSDYNIYRVRSRYNSDWGETGTEQDEQEDSDENNYYQPDMEYSEIIGLPEEEDIPANRKIKFSSAPIKVFSTYSNEDYDRRNDEVDPVAASAEYELEKRVEKLELFPVELEKDEDGLGISIIGMGVGADAGLEKLGIFVKTVTEGGAAQRDGRIQVNDQIVEVDGISLVGVTQNFAATVLRNTKGNVRFVIGREKPGQVSEVAQLISQTLEQERRQRELLEQHYAQYDADDDETGEYATDEEEDEVGPVLPGSDIAIEVFELPENEDMFSPSDLDTSKLSHKFKELQIKHAVTEAEIQKLKTKLQAAENEKVRWELEKTQLQQNIEENKERMLKLESYWIEAQTLCHTVNEHLKETQSQYQALEKKYNKAKKLIKDFQQKELDFIKRQEAERKKIEDLEKAHLVEVQGLQVRIRDLEAEVFRLLKQNGTQVNNNNNIFERRTSLSEVSKGDTLENLDVKQTPCQDGLSQDFNEAVPETERLDSKALKTRAQLSVKNRRQRPSRTRLYDSVSSTDGEDSLERKNFTFSDDFSPSSTSSADLSGLGAEPKTPGLSQSLVLSSDESLDMIDDEILDDGQSPKHSQCLSRAVHEWSVQQVSHWLMSLNLEQYVSEFSAQNITGEQLLQLDGNKLKALGMTSSQDRAVVKKKLKEMKVSLEKARKAQEKIEKQREKLRRKEQEQMQRKSKKTEKVAAATEGAGEQ</sequence>
<feature type="compositionally biased region" description="Low complexity" evidence="17">
    <location>
        <begin position="182"/>
        <end position="195"/>
    </location>
</feature>
<dbReference type="GO" id="GO:0019722">
    <property type="term" value="P:calcium-mediated signaling"/>
    <property type="evidence" value="ECO:0007669"/>
    <property type="project" value="TreeGrafter"/>
</dbReference>
<dbReference type="Pfam" id="PF17817">
    <property type="entry name" value="PDZ_5"/>
    <property type="match status" value="1"/>
</dbReference>
<evidence type="ECO:0000256" key="8">
    <source>
        <dbReference type="ARBA" id="ARBA00023054"/>
    </source>
</evidence>
<dbReference type="InterPro" id="IPR036034">
    <property type="entry name" value="PDZ_sf"/>
</dbReference>
<feature type="coiled-coil region" evidence="16">
    <location>
        <begin position="597"/>
        <end position="624"/>
    </location>
</feature>
<dbReference type="Gene3D" id="2.30.42.10">
    <property type="match status" value="1"/>
</dbReference>
<evidence type="ECO:0000256" key="13">
    <source>
        <dbReference type="ARBA" id="ARBA00076637"/>
    </source>
</evidence>
<feature type="compositionally biased region" description="Polar residues" evidence="17">
    <location>
        <begin position="273"/>
        <end position="291"/>
    </location>
</feature>
<feature type="region of interest" description="Disordered" evidence="17">
    <location>
        <begin position="1"/>
        <end position="66"/>
    </location>
</feature>
<feature type="compositionally biased region" description="Basic and acidic residues" evidence="17">
    <location>
        <begin position="312"/>
        <end position="321"/>
    </location>
</feature>
<keyword evidence="5" id="KW-0221">Differentiation</keyword>
<evidence type="ECO:0000256" key="10">
    <source>
        <dbReference type="ARBA" id="ARBA00023212"/>
    </source>
</evidence>
<feature type="compositionally biased region" description="Basic and acidic residues" evidence="17">
    <location>
        <begin position="1"/>
        <end position="12"/>
    </location>
</feature>
<dbReference type="CDD" id="cd09512">
    <property type="entry name" value="SAM_Neurabin-like"/>
    <property type="match status" value="1"/>
</dbReference>
<dbReference type="PANTHER" id="PTHR16154:SF22">
    <property type="entry name" value="NEURABIN-1"/>
    <property type="match status" value="1"/>
</dbReference>
<gene>
    <name evidence="20" type="primary">PPP1R9A</name>
</gene>
<dbReference type="FunFam" id="2.30.42.10:FF:000010">
    <property type="entry name" value="Neurabin-1 isoform 1"/>
    <property type="match status" value="1"/>
</dbReference>
<keyword evidence="10" id="KW-0206">Cytoskeleton</keyword>
<reference evidence="20" key="2">
    <citation type="submission" date="2025-09" db="UniProtKB">
        <authorList>
            <consortium name="Ensembl"/>
        </authorList>
    </citation>
    <scope>IDENTIFICATION</scope>
</reference>
<evidence type="ECO:0000259" key="18">
    <source>
        <dbReference type="PROSITE" id="PS50105"/>
    </source>
</evidence>
<dbReference type="InterPro" id="IPR001478">
    <property type="entry name" value="PDZ"/>
</dbReference>
<dbReference type="SMART" id="SM00228">
    <property type="entry name" value="PDZ"/>
    <property type="match status" value="1"/>
</dbReference>
<feature type="compositionally biased region" description="Low complexity" evidence="17">
    <location>
        <begin position="918"/>
        <end position="939"/>
    </location>
</feature>
<reference evidence="20" key="1">
    <citation type="submission" date="2025-08" db="UniProtKB">
        <authorList>
            <consortium name="Ensembl"/>
        </authorList>
    </citation>
    <scope>IDENTIFICATION</scope>
</reference>
<keyword evidence="4" id="KW-0597">Phosphoprotein</keyword>
<dbReference type="GO" id="GO:0031175">
    <property type="term" value="P:neuron projection development"/>
    <property type="evidence" value="ECO:0007669"/>
    <property type="project" value="TreeGrafter"/>
</dbReference>
<evidence type="ECO:0000313" key="20">
    <source>
        <dbReference type="Ensembl" id="ENSMMNP00015010611.1"/>
    </source>
</evidence>
<evidence type="ECO:0000256" key="15">
    <source>
        <dbReference type="ARBA" id="ARBA00082439"/>
    </source>
</evidence>
<evidence type="ECO:0000313" key="21">
    <source>
        <dbReference type="Proteomes" id="UP000694561"/>
    </source>
</evidence>
<feature type="region of interest" description="Disordered" evidence="17">
    <location>
        <begin position="624"/>
        <end position="643"/>
    </location>
</feature>
<dbReference type="Pfam" id="PF07647">
    <property type="entry name" value="SAM_2"/>
    <property type="match status" value="1"/>
</dbReference>
<feature type="compositionally biased region" description="Basic and acidic residues" evidence="17">
    <location>
        <begin position="1049"/>
        <end position="1075"/>
    </location>
</feature>
<feature type="region of interest" description="Disordered" evidence="17">
    <location>
        <begin position="147"/>
        <end position="215"/>
    </location>
</feature>
<dbReference type="Proteomes" id="UP000694561">
    <property type="component" value="Unplaced"/>
</dbReference>
<protein>
    <recommendedName>
        <fullName evidence="12">Neurabin-1</fullName>
    </recommendedName>
    <alternativeName>
        <fullName evidence="14">Neurabin-I</fullName>
    </alternativeName>
    <alternativeName>
        <fullName evidence="13">Neural tissue-specific F-actin-binding protein I</fullName>
    </alternativeName>
    <alternativeName>
        <fullName evidence="15">Protein phosphatase 1 regulatory subunit 9A</fullName>
    </alternativeName>
</protein>
<dbReference type="Pfam" id="PF00595">
    <property type="entry name" value="PDZ"/>
    <property type="match status" value="1"/>
</dbReference>
<evidence type="ECO:0000256" key="5">
    <source>
        <dbReference type="ARBA" id="ARBA00022782"/>
    </source>
</evidence>
<dbReference type="InterPro" id="IPR013761">
    <property type="entry name" value="SAM/pointed_sf"/>
</dbReference>
<dbReference type="Ensembl" id="ENSMMNT00015011616.1">
    <property type="protein sequence ID" value="ENSMMNP00015010611.1"/>
    <property type="gene ID" value="ENSMMNG00015007826.1"/>
</dbReference>
<evidence type="ECO:0000256" key="7">
    <source>
        <dbReference type="ARBA" id="ARBA00023018"/>
    </source>
</evidence>
<feature type="region of interest" description="Disordered" evidence="17">
    <location>
        <begin position="254"/>
        <end position="321"/>
    </location>
</feature>
<dbReference type="InterPro" id="IPR001660">
    <property type="entry name" value="SAM"/>
</dbReference>
<keyword evidence="7" id="KW-0770">Synapse</keyword>
<feature type="region of interest" description="Disordered" evidence="17">
    <location>
        <begin position="885"/>
        <end position="947"/>
    </location>
</feature>
<evidence type="ECO:0000256" key="11">
    <source>
        <dbReference type="ARBA" id="ARBA00034103"/>
    </source>
</evidence>
<dbReference type="GO" id="GO:0005737">
    <property type="term" value="C:cytoplasm"/>
    <property type="evidence" value="ECO:0007669"/>
    <property type="project" value="TreeGrafter"/>
</dbReference>
<evidence type="ECO:0000256" key="1">
    <source>
        <dbReference type="ARBA" id="ARBA00004245"/>
    </source>
</evidence>
<feature type="compositionally biased region" description="Acidic residues" evidence="17">
    <location>
        <begin position="416"/>
        <end position="426"/>
    </location>
</feature>
<feature type="compositionally biased region" description="Basic and acidic residues" evidence="17">
    <location>
        <begin position="33"/>
        <end position="49"/>
    </location>
</feature>
<feature type="coiled-coil region" evidence="16">
    <location>
        <begin position="677"/>
        <end position="774"/>
    </location>
</feature>
<dbReference type="GO" id="GO:0015629">
    <property type="term" value="C:actin cytoskeleton"/>
    <property type="evidence" value="ECO:0007669"/>
    <property type="project" value="TreeGrafter"/>
</dbReference>
<dbReference type="PROSITE" id="PS50105">
    <property type="entry name" value="SAM_DOMAIN"/>
    <property type="match status" value="1"/>
</dbReference>
<accession>A0A8C6B7K0</accession>
<organism evidence="20 21">
    <name type="scientific">Monodon monoceros</name>
    <name type="common">Narwhal</name>
    <name type="synonym">Ceratodon monodon</name>
    <dbReference type="NCBI Taxonomy" id="40151"/>
    <lineage>
        <taxon>Eukaryota</taxon>
        <taxon>Metazoa</taxon>
        <taxon>Chordata</taxon>
        <taxon>Craniata</taxon>
        <taxon>Vertebrata</taxon>
        <taxon>Euteleostomi</taxon>
        <taxon>Mammalia</taxon>
        <taxon>Eutheria</taxon>
        <taxon>Laurasiatheria</taxon>
        <taxon>Artiodactyla</taxon>
        <taxon>Whippomorpha</taxon>
        <taxon>Cetacea</taxon>
        <taxon>Odontoceti</taxon>
        <taxon>Monodontidae</taxon>
        <taxon>Monodon</taxon>
    </lineage>
</organism>
<dbReference type="SUPFAM" id="SSF47769">
    <property type="entry name" value="SAM/Pointed domain"/>
    <property type="match status" value="1"/>
</dbReference>
<evidence type="ECO:0000256" key="3">
    <source>
        <dbReference type="ARBA" id="ARBA00022490"/>
    </source>
</evidence>
<feature type="region of interest" description="Disordered" evidence="17">
    <location>
        <begin position="1049"/>
        <end position="1094"/>
    </location>
</feature>
<feature type="compositionally biased region" description="Acidic residues" evidence="17">
    <location>
        <begin position="624"/>
        <end position="640"/>
    </location>
</feature>
<evidence type="ECO:0000256" key="2">
    <source>
        <dbReference type="ARBA" id="ARBA00022473"/>
    </source>
</evidence>
<feature type="compositionally biased region" description="Basic and acidic residues" evidence="17">
    <location>
        <begin position="263"/>
        <end position="272"/>
    </location>
</feature>
<name>A0A8C6B7K0_MONMO</name>
<dbReference type="GO" id="GO:0014069">
    <property type="term" value="C:postsynaptic density"/>
    <property type="evidence" value="ECO:0007669"/>
    <property type="project" value="TreeGrafter"/>
</dbReference>
<keyword evidence="8 16" id="KW-0175">Coiled coil</keyword>
<dbReference type="GO" id="GO:0007015">
    <property type="term" value="P:actin filament organization"/>
    <property type="evidence" value="ECO:0007669"/>
    <property type="project" value="TreeGrafter"/>
</dbReference>
<feature type="region of interest" description="Disordered" evidence="17">
    <location>
        <begin position="410"/>
        <end position="429"/>
    </location>
</feature>
<evidence type="ECO:0000256" key="4">
    <source>
        <dbReference type="ARBA" id="ARBA00022553"/>
    </source>
</evidence>
<dbReference type="InterPro" id="IPR043446">
    <property type="entry name" value="Neurabin-like"/>
</dbReference>
<dbReference type="SMART" id="SM00454">
    <property type="entry name" value="SAM"/>
    <property type="match status" value="1"/>
</dbReference>
<dbReference type="CDD" id="cd06790">
    <property type="entry name" value="PDZ_neurabin-like"/>
    <property type="match status" value="1"/>
</dbReference>
<dbReference type="InterPro" id="IPR040645">
    <property type="entry name" value="Neurabin-1/2_PDZ"/>
</dbReference>
<evidence type="ECO:0000256" key="9">
    <source>
        <dbReference type="ARBA" id="ARBA00023203"/>
    </source>
</evidence>
<keyword evidence="3" id="KW-0963">Cytoplasm</keyword>
<dbReference type="FunFam" id="1.10.150.50:FF:000008">
    <property type="entry name" value="Neurabin-1 isoform 1-like protein"/>
    <property type="match status" value="1"/>
</dbReference>
<evidence type="ECO:0000256" key="6">
    <source>
        <dbReference type="ARBA" id="ARBA00022902"/>
    </source>
</evidence>
<keyword evidence="6" id="KW-0524">Neurogenesis</keyword>
<dbReference type="SUPFAM" id="SSF50156">
    <property type="entry name" value="PDZ domain-like"/>
    <property type="match status" value="1"/>
</dbReference>
<evidence type="ECO:0000256" key="17">
    <source>
        <dbReference type="SAM" id="MobiDB-lite"/>
    </source>
</evidence>
<dbReference type="PANTHER" id="PTHR16154">
    <property type="entry name" value="NEURABIN"/>
    <property type="match status" value="1"/>
</dbReference>
<comment type="subcellular location">
    <subcellularLocation>
        <location evidence="1">Cytoplasm</location>
        <location evidence="1">Cytoskeleton</location>
    </subcellularLocation>
    <subcellularLocation>
        <location evidence="11">Synapse</location>
    </subcellularLocation>
</comment>
<evidence type="ECO:0000256" key="14">
    <source>
        <dbReference type="ARBA" id="ARBA00077125"/>
    </source>
</evidence>
<dbReference type="PROSITE" id="PS50106">
    <property type="entry name" value="PDZ"/>
    <property type="match status" value="1"/>
</dbReference>
<evidence type="ECO:0000256" key="16">
    <source>
        <dbReference type="SAM" id="Coils"/>
    </source>
</evidence>
<evidence type="ECO:0000259" key="19">
    <source>
        <dbReference type="PROSITE" id="PS50106"/>
    </source>
</evidence>
<evidence type="ECO:0000256" key="12">
    <source>
        <dbReference type="ARBA" id="ARBA00067399"/>
    </source>
</evidence>
<feature type="region of interest" description="Disordered" evidence="17">
    <location>
        <begin position="85"/>
        <end position="117"/>
    </location>
</feature>